<accession>A0A565CLR3</accession>
<dbReference type="OrthoDB" id="1110086at2759"/>
<comment type="caution">
    <text evidence="1">The sequence shown here is derived from an EMBL/GenBank/DDBJ whole genome shotgun (WGS) entry which is preliminary data.</text>
</comment>
<keyword evidence="2" id="KW-1185">Reference proteome</keyword>
<dbReference type="PANTHER" id="PTHR33116">
    <property type="entry name" value="REVERSE TRANSCRIPTASE ZINC-BINDING DOMAIN-CONTAINING PROTEIN-RELATED-RELATED"/>
    <property type="match status" value="1"/>
</dbReference>
<evidence type="ECO:0008006" key="3">
    <source>
        <dbReference type="Google" id="ProtNLM"/>
    </source>
</evidence>
<organism evidence="1 2">
    <name type="scientific">Arabis nemorensis</name>
    <dbReference type="NCBI Taxonomy" id="586526"/>
    <lineage>
        <taxon>Eukaryota</taxon>
        <taxon>Viridiplantae</taxon>
        <taxon>Streptophyta</taxon>
        <taxon>Embryophyta</taxon>
        <taxon>Tracheophyta</taxon>
        <taxon>Spermatophyta</taxon>
        <taxon>Magnoliopsida</taxon>
        <taxon>eudicotyledons</taxon>
        <taxon>Gunneridae</taxon>
        <taxon>Pentapetalae</taxon>
        <taxon>rosids</taxon>
        <taxon>malvids</taxon>
        <taxon>Brassicales</taxon>
        <taxon>Brassicaceae</taxon>
        <taxon>Arabideae</taxon>
        <taxon>Arabis</taxon>
    </lineage>
</organism>
<protein>
    <recommendedName>
        <fullName evidence="3">Reverse transcriptase domain-containing protein</fullName>
    </recommendedName>
</protein>
<reference evidence="1" key="1">
    <citation type="submission" date="2019-07" db="EMBL/GenBank/DDBJ databases">
        <authorList>
            <person name="Dittberner H."/>
        </authorList>
    </citation>
    <scope>NUCLEOTIDE SEQUENCE [LARGE SCALE GENOMIC DNA]</scope>
</reference>
<dbReference type="PANTHER" id="PTHR33116:SF80">
    <property type="entry name" value="REVERSE TRANSCRIPTASE ZINC-BINDING DOMAIN-CONTAINING PROTEIN"/>
    <property type="match status" value="1"/>
</dbReference>
<dbReference type="EMBL" id="CABITT030000008">
    <property type="protein sequence ID" value="VVB14456.1"/>
    <property type="molecule type" value="Genomic_DNA"/>
</dbReference>
<evidence type="ECO:0000313" key="1">
    <source>
        <dbReference type="EMBL" id="VVB14456.1"/>
    </source>
</evidence>
<name>A0A565CLR3_9BRAS</name>
<proteinExistence type="predicted"/>
<dbReference type="AlphaFoldDB" id="A0A565CLR3"/>
<evidence type="ECO:0000313" key="2">
    <source>
        <dbReference type="Proteomes" id="UP000489600"/>
    </source>
</evidence>
<sequence>MSGLALSVQKTTFFSSGLSDAEAMSISKSRGIARGLLPVRYLGVSLCTKKLDIIQCEPLLQRIKTRMTTWASKTLSYAGRLQILTSVIAGISGFWCSTFLLPKECIDKINSLCGDRLSDLGLLELLGPL</sequence>
<dbReference type="Proteomes" id="UP000489600">
    <property type="component" value="Unassembled WGS sequence"/>
</dbReference>
<gene>
    <name evidence="1" type="ORF">ANE_LOCUS24900</name>
</gene>